<dbReference type="eggNOG" id="KOG3387">
    <property type="taxonomic scope" value="Eukaryota"/>
</dbReference>
<evidence type="ECO:0000313" key="1">
    <source>
        <dbReference type="Proteomes" id="UP000189703"/>
    </source>
</evidence>
<dbReference type="PANTHER" id="PTHR47903">
    <property type="entry name" value="OS07G0636400 PROTEIN"/>
    <property type="match status" value="1"/>
</dbReference>
<gene>
    <name evidence="2" type="primary">LOC104607013</name>
</gene>
<evidence type="ECO:0000313" key="2">
    <source>
        <dbReference type="RefSeq" id="XP_010270801.1"/>
    </source>
</evidence>
<dbReference type="GeneID" id="104607013"/>
<accession>A0A1U8AS71</accession>
<dbReference type="RefSeq" id="XP_010270801.1">
    <property type="nucleotide sequence ID" value="XM_010272499.2"/>
</dbReference>
<dbReference type="OMA" id="DCFEGER"/>
<dbReference type="OrthoDB" id="20109at2759"/>
<dbReference type="SUPFAM" id="SSF55315">
    <property type="entry name" value="L30e-like"/>
    <property type="match status" value="1"/>
</dbReference>
<dbReference type="KEGG" id="nnu:104607013"/>
<dbReference type="FunCoup" id="A0A1U8AS71">
    <property type="interactions" value="571"/>
</dbReference>
<sequence length="202" mass="22163">MGKRNRKPKTSVEAPKSITTSQEQLQSKCYEGEDLTRLLESIKREIELAKLSKGTLPEKIWIKQQFSIGVNDVTRVLERMTTHAELGNSLQKSLILPSGCKAPLIELQAILLASDCNPRWLTRHLPSLSSSRRVPLIFVKDQKGGSLRLGELVNLKTAIAIGIKAKGSGINKLIDEVLQDNKTADGNGLPEASSVVHMLSTT</sequence>
<dbReference type="InterPro" id="IPR004038">
    <property type="entry name" value="Ribosomal_eL8/eL30/eS12/Gad45"/>
</dbReference>
<dbReference type="Gene3D" id="3.30.1330.30">
    <property type="match status" value="1"/>
</dbReference>
<keyword evidence="1" id="KW-1185">Reference proteome</keyword>
<dbReference type="InterPro" id="IPR029064">
    <property type="entry name" value="Ribosomal_eL30-like_sf"/>
</dbReference>
<dbReference type="STRING" id="4432.A0A1U8AS71"/>
<reference evidence="2" key="1">
    <citation type="submission" date="2025-08" db="UniProtKB">
        <authorList>
            <consortium name="RefSeq"/>
        </authorList>
    </citation>
    <scope>IDENTIFICATION</scope>
</reference>
<dbReference type="AlphaFoldDB" id="A0A1U8AS71"/>
<dbReference type="Proteomes" id="UP000189703">
    <property type="component" value="Unplaced"/>
</dbReference>
<name>A0A1U8AS71_NELNU</name>
<dbReference type="PANTHER" id="PTHR47903:SF2">
    <property type="entry name" value="OS07G0636400 PROTEIN"/>
    <property type="match status" value="1"/>
</dbReference>
<organism evidence="1 2">
    <name type="scientific">Nelumbo nucifera</name>
    <name type="common">Sacred lotus</name>
    <dbReference type="NCBI Taxonomy" id="4432"/>
    <lineage>
        <taxon>Eukaryota</taxon>
        <taxon>Viridiplantae</taxon>
        <taxon>Streptophyta</taxon>
        <taxon>Embryophyta</taxon>
        <taxon>Tracheophyta</taxon>
        <taxon>Spermatophyta</taxon>
        <taxon>Magnoliopsida</taxon>
        <taxon>Proteales</taxon>
        <taxon>Nelumbonaceae</taxon>
        <taxon>Nelumbo</taxon>
    </lineage>
</organism>
<dbReference type="Pfam" id="PF01248">
    <property type="entry name" value="Ribosomal_L7Ae"/>
    <property type="match status" value="1"/>
</dbReference>
<protein>
    <submittedName>
        <fullName evidence="2">Uncharacterized protein LOC104607013 isoform X1</fullName>
    </submittedName>
</protein>
<proteinExistence type="predicted"/>